<evidence type="ECO:0000256" key="2">
    <source>
        <dbReference type="ARBA" id="ARBA00023052"/>
    </source>
</evidence>
<dbReference type="Proteomes" id="UP000584642">
    <property type="component" value="Unassembled WGS sequence"/>
</dbReference>
<evidence type="ECO:0000256" key="3">
    <source>
        <dbReference type="RuleBase" id="RU362132"/>
    </source>
</evidence>
<dbReference type="InterPro" id="IPR011766">
    <property type="entry name" value="TPP_enzyme_TPP-bd"/>
</dbReference>
<organism evidence="7 8">
    <name type="scientific">Azospirillum oleiclasticum</name>
    <dbReference type="NCBI Taxonomy" id="2735135"/>
    <lineage>
        <taxon>Bacteria</taxon>
        <taxon>Pseudomonadati</taxon>
        <taxon>Pseudomonadota</taxon>
        <taxon>Alphaproteobacteria</taxon>
        <taxon>Rhodospirillales</taxon>
        <taxon>Azospirillaceae</taxon>
        <taxon>Azospirillum</taxon>
    </lineage>
</organism>
<proteinExistence type="inferred from homology"/>
<dbReference type="InterPro" id="IPR012001">
    <property type="entry name" value="Thiamin_PyroP_enz_TPP-bd_dom"/>
</dbReference>
<dbReference type="InterPro" id="IPR045229">
    <property type="entry name" value="TPP_enz"/>
</dbReference>
<dbReference type="InterPro" id="IPR012000">
    <property type="entry name" value="Thiamin_PyroP_enz_cen_dom"/>
</dbReference>
<dbReference type="EMBL" id="JABFDB010000010">
    <property type="protein sequence ID" value="NYZ20966.1"/>
    <property type="molecule type" value="Genomic_DNA"/>
</dbReference>
<evidence type="ECO:0000313" key="7">
    <source>
        <dbReference type="EMBL" id="NYZ20966.1"/>
    </source>
</evidence>
<dbReference type="Pfam" id="PF02776">
    <property type="entry name" value="TPP_enzyme_N"/>
    <property type="match status" value="1"/>
</dbReference>
<dbReference type="SUPFAM" id="SSF52518">
    <property type="entry name" value="Thiamin diphosphate-binding fold (THDP-binding)"/>
    <property type="match status" value="2"/>
</dbReference>
<comment type="similarity">
    <text evidence="1 3">Belongs to the TPP enzyme family.</text>
</comment>
<dbReference type="RefSeq" id="WP_180282746.1">
    <property type="nucleotide sequence ID" value="NZ_JABFDB010000010.1"/>
</dbReference>
<feature type="domain" description="Thiamine pyrophosphate enzyme N-terminal TPP-binding" evidence="6">
    <location>
        <begin position="5"/>
        <end position="111"/>
    </location>
</feature>
<feature type="domain" description="Thiamine pyrophosphate enzyme TPP-binding" evidence="5">
    <location>
        <begin position="409"/>
        <end position="561"/>
    </location>
</feature>
<evidence type="ECO:0000256" key="1">
    <source>
        <dbReference type="ARBA" id="ARBA00007812"/>
    </source>
</evidence>
<sequence>MDGRWGSDLVAEAIERLGFRFAAYNPGASWRGLHDSLVNHLGGRVELVLSLHEEHAVALAHGWTKVTGEPALALVHSNVGLLHASMAIYNAWVDRAPVVVMGATGAMDAASRRPWIEWIHTVQDQAQIVRPFTKWDDQPASAAAAVESLAHGVALARLAPKGPVYVCLEVSDQETPIPSDLTLDRTLPVATPALPQAPEPDVVTLAAALERAQRPLLLVGRTGRDKAGWAARVALAERTGARVLTDIRTAAAFPTDHPAHLGAPGFGFDAAQTAALQAADLILALDWIDPATALGIAARRTGAAPDARIVSLDHLAHRGWVKDGFALPPYGRWIAGTPEDVVGRLLDRLPQGTRTPWTVEATNPAASDEAYSLGTPAAYAAVAAAIEALRRDTPVALTRLPLGWPSGALHFRHPLDHLGRDGGEGLASGPGMAVGAALALKGSGRLPVALIGDGDLLMGLSALWTAASHRLPLLVLVAANGVYGNDVVHQERVARDRGRPVENKWVGQTFTDPAPDFTKLAAGQGALFTAKADAFDAGLPGILRQAADAALAGPGLALVEIAVPAA</sequence>
<keyword evidence="2 3" id="KW-0786">Thiamine pyrophosphate</keyword>
<dbReference type="SUPFAM" id="SSF52467">
    <property type="entry name" value="DHS-like NAD/FAD-binding domain"/>
    <property type="match status" value="1"/>
</dbReference>
<keyword evidence="8" id="KW-1185">Reference proteome</keyword>
<dbReference type="Pfam" id="PF00205">
    <property type="entry name" value="TPP_enzyme_M"/>
    <property type="match status" value="1"/>
</dbReference>
<evidence type="ECO:0000259" key="5">
    <source>
        <dbReference type="Pfam" id="PF02775"/>
    </source>
</evidence>
<accession>A0ABX2T9G8</accession>
<feature type="domain" description="Thiamine pyrophosphate enzyme central" evidence="4">
    <location>
        <begin position="204"/>
        <end position="313"/>
    </location>
</feature>
<dbReference type="PANTHER" id="PTHR18968:SF13">
    <property type="entry name" value="ACETOLACTATE SYNTHASE CATALYTIC SUBUNIT, MITOCHONDRIAL"/>
    <property type="match status" value="1"/>
</dbReference>
<dbReference type="InterPro" id="IPR029035">
    <property type="entry name" value="DHS-like_NAD/FAD-binding_dom"/>
</dbReference>
<dbReference type="InterPro" id="IPR029061">
    <property type="entry name" value="THDP-binding"/>
</dbReference>
<dbReference type="Pfam" id="PF02775">
    <property type="entry name" value="TPP_enzyme_C"/>
    <property type="match status" value="1"/>
</dbReference>
<protein>
    <submittedName>
        <fullName evidence="7">Thiamine pyrophosphate-binding protein</fullName>
    </submittedName>
</protein>
<dbReference type="CDD" id="cd07035">
    <property type="entry name" value="TPP_PYR_POX_like"/>
    <property type="match status" value="1"/>
</dbReference>
<dbReference type="Gene3D" id="3.40.50.970">
    <property type="match status" value="2"/>
</dbReference>
<reference evidence="7 8" key="1">
    <citation type="submission" date="2020-05" db="EMBL/GenBank/DDBJ databases">
        <title>Azospirillum oleiclasticum sp. nov, a nitrogen-fixing and heavy crude oil-emulsifying bacterium isolated from the crude oil of Yumen Oilfield.</title>
        <authorList>
            <person name="Wu D."/>
            <person name="Cai M."/>
            <person name="Zhang X."/>
        </authorList>
    </citation>
    <scope>NUCLEOTIDE SEQUENCE [LARGE SCALE GENOMIC DNA]</scope>
    <source>
        <strain evidence="7 8">ROY-1-1-2</strain>
    </source>
</reference>
<dbReference type="Gene3D" id="3.40.50.1220">
    <property type="entry name" value="TPP-binding domain"/>
    <property type="match status" value="1"/>
</dbReference>
<dbReference type="PANTHER" id="PTHR18968">
    <property type="entry name" value="THIAMINE PYROPHOSPHATE ENZYMES"/>
    <property type="match status" value="1"/>
</dbReference>
<evidence type="ECO:0000259" key="6">
    <source>
        <dbReference type="Pfam" id="PF02776"/>
    </source>
</evidence>
<gene>
    <name evidence="7" type="ORF">HND93_14725</name>
</gene>
<evidence type="ECO:0000313" key="8">
    <source>
        <dbReference type="Proteomes" id="UP000584642"/>
    </source>
</evidence>
<evidence type="ECO:0000259" key="4">
    <source>
        <dbReference type="Pfam" id="PF00205"/>
    </source>
</evidence>
<comment type="caution">
    <text evidence="7">The sequence shown here is derived from an EMBL/GenBank/DDBJ whole genome shotgun (WGS) entry which is preliminary data.</text>
</comment>
<name>A0ABX2T9G8_9PROT</name>